<dbReference type="EMBL" id="DXAN01000004">
    <property type="protein sequence ID" value="HJA08088.1"/>
    <property type="molecule type" value="Genomic_DNA"/>
</dbReference>
<keyword evidence="1" id="KW-1133">Transmembrane helix</keyword>
<reference evidence="2" key="2">
    <citation type="submission" date="2021-04" db="EMBL/GenBank/DDBJ databases">
        <authorList>
            <person name="Gilroy R."/>
        </authorList>
    </citation>
    <scope>NUCLEOTIDE SEQUENCE</scope>
    <source>
        <strain evidence="2">CHK186-16707</strain>
    </source>
</reference>
<dbReference type="InterPro" id="IPR030888">
    <property type="entry name" value="Put_ccm"/>
</dbReference>
<reference evidence="2" key="1">
    <citation type="journal article" date="2021" name="PeerJ">
        <title>Extensive microbial diversity within the chicken gut microbiome revealed by metagenomics and culture.</title>
        <authorList>
            <person name="Gilroy R."/>
            <person name="Ravi A."/>
            <person name="Getino M."/>
            <person name="Pursley I."/>
            <person name="Horton D.L."/>
            <person name="Alikhan N.F."/>
            <person name="Baker D."/>
            <person name="Gharbi K."/>
            <person name="Hall N."/>
            <person name="Watson M."/>
            <person name="Adriaenssens E.M."/>
            <person name="Foster-Nyarko E."/>
            <person name="Jarju S."/>
            <person name="Secka A."/>
            <person name="Antonio M."/>
            <person name="Oren A."/>
            <person name="Chaudhuri R.R."/>
            <person name="La Ragione R."/>
            <person name="Hildebrand F."/>
            <person name="Pallen M.J."/>
        </authorList>
    </citation>
    <scope>NUCLEOTIDE SEQUENCE</scope>
    <source>
        <strain evidence="2">CHK186-16707</strain>
    </source>
</reference>
<organism evidence="2 3">
    <name type="scientific">Candidatus Mailhella merdigallinarum</name>
    <dbReference type="NCBI Taxonomy" id="2838658"/>
    <lineage>
        <taxon>Bacteria</taxon>
        <taxon>Pseudomonadati</taxon>
        <taxon>Thermodesulfobacteriota</taxon>
        <taxon>Desulfovibrionia</taxon>
        <taxon>Desulfovibrionales</taxon>
        <taxon>Desulfovibrionaceae</taxon>
        <taxon>Mailhella</taxon>
    </lineage>
</organism>
<keyword evidence="1" id="KW-0472">Membrane</keyword>
<evidence type="ECO:0000313" key="2">
    <source>
        <dbReference type="EMBL" id="HJA08088.1"/>
    </source>
</evidence>
<proteinExistence type="predicted"/>
<keyword evidence="1" id="KW-0812">Transmembrane</keyword>
<comment type="caution">
    <text evidence="2">The sequence shown here is derived from an EMBL/GenBank/DDBJ whole genome shotgun (WGS) entry which is preliminary data.</text>
</comment>
<accession>A0A9D2KM24</accession>
<dbReference type="Proteomes" id="UP000824225">
    <property type="component" value="Unassembled WGS sequence"/>
</dbReference>
<dbReference type="NCBIfam" id="TIGR04391">
    <property type="entry name" value="CcmD_alt_fam"/>
    <property type="match status" value="1"/>
</dbReference>
<name>A0A9D2KM24_9BACT</name>
<sequence>MNALNWLMAANAVLWLGLGAYLARLALAQRHLERRVRLEENDD</sequence>
<feature type="transmembrane region" description="Helical" evidence="1">
    <location>
        <begin position="6"/>
        <end position="27"/>
    </location>
</feature>
<protein>
    <submittedName>
        <fullName evidence="2">CcmD family protein</fullName>
    </submittedName>
</protein>
<gene>
    <name evidence="2" type="ORF">H9962_02685</name>
</gene>
<evidence type="ECO:0000313" key="3">
    <source>
        <dbReference type="Proteomes" id="UP000824225"/>
    </source>
</evidence>
<dbReference type="AlphaFoldDB" id="A0A9D2KM24"/>
<evidence type="ECO:0000256" key="1">
    <source>
        <dbReference type="SAM" id="Phobius"/>
    </source>
</evidence>